<comment type="caution">
    <text evidence="1">The sequence shown here is derived from an EMBL/GenBank/DDBJ whole genome shotgun (WGS) entry which is preliminary data.</text>
</comment>
<evidence type="ECO:0000313" key="1">
    <source>
        <dbReference type="EMBL" id="KAI0522462.1"/>
    </source>
</evidence>
<reference evidence="1" key="1">
    <citation type="journal article" date="2022" name="Front. Genet.">
        <title>Chromosome-Scale Assembly of the Dendrobium nobile Genome Provides Insights Into the Molecular Mechanism of the Biosynthesis of the Medicinal Active Ingredient of Dendrobium.</title>
        <authorList>
            <person name="Xu Q."/>
            <person name="Niu S.-C."/>
            <person name="Li K.-L."/>
            <person name="Zheng P.-J."/>
            <person name="Zhang X.-J."/>
            <person name="Jia Y."/>
            <person name="Liu Y."/>
            <person name="Niu Y.-X."/>
            <person name="Yu L.-H."/>
            <person name="Chen D.-F."/>
            <person name="Zhang G.-Q."/>
        </authorList>
    </citation>
    <scope>NUCLEOTIDE SEQUENCE</scope>
    <source>
        <tissue evidence="1">Leaf</tissue>
    </source>
</reference>
<proteinExistence type="predicted"/>
<organism evidence="1 2">
    <name type="scientific">Dendrobium nobile</name>
    <name type="common">Orchid</name>
    <dbReference type="NCBI Taxonomy" id="94219"/>
    <lineage>
        <taxon>Eukaryota</taxon>
        <taxon>Viridiplantae</taxon>
        <taxon>Streptophyta</taxon>
        <taxon>Embryophyta</taxon>
        <taxon>Tracheophyta</taxon>
        <taxon>Spermatophyta</taxon>
        <taxon>Magnoliopsida</taxon>
        <taxon>Liliopsida</taxon>
        <taxon>Asparagales</taxon>
        <taxon>Orchidaceae</taxon>
        <taxon>Epidendroideae</taxon>
        <taxon>Malaxideae</taxon>
        <taxon>Dendrobiinae</taxon>
        <taxon>Dendrobium</taxon>
    </lineage>
</organism>
<keyword evidence="2" id="KW-1185">Reference proteome</keyword>
<accession>A0A8T3BWI4</accession>
<dbReference type="Proteomes" id="UP000829196">
    <property type="component" value="Unassembled WGS sequence"/>
</dbReference>
<gene>
    <name evidence="1" type="ORF">KFK09_004841</name>
</gene>
<name>A0A8T3BWI4_DENNO</name>
<dbReference type="EMBL" id="JAGYWB010000005">
    <property type="protein sequence ID" value="KAI0522462.1"/>
    <property type="molecule type" value="Genomic_DNA"/>
</dbReference>
<sequence>MISVIAREQQGGGVAAEMLSWEEKAWCLAIYREGKTDERSSNGKEIIPFHLTGPRRVRTLGIRRNFHFSFSEEGECRVNCGFFFISYYKKMGQ</sequence>
<evidence type="ECO:0000313" key="2">
    <source>
        <dbReference type="Proteomes" id="UP000829196"/>
    </source>
</evidence>
<dbReference type="AlphaFoldDB" id="A0A8T3BWI4"/>
<protein>
    <submittedName>
        <fullName evidence="1">Uncharacterized protein</fullName>
    </submittedName>
</protein>